<evidence type="ECO:0000256" key="3">
    <source>
        <dbReference type="ARBA" id="ARBA00022475"/>
    </source>
</evidence>
<feature type="transmembrane region" description="Helical" evidence="7">
    <location>
        <begin position="166"/>
        <end position="185"/>
    </location>
</feature>
<keyword evidence="5 7" id="KW-1133">Transmembrane helix</keyword>
<gene>
    <name evidence="8" type="ORF">GII30_22125</name>
</gene>
<protein>
    <submittedName>
        <fullName evidence="8">ABC transporter permease subunit</fullName>
    </submittedName>
</protein>
<dbReference type="Gene3D" id="1.10.3720.10">
    <property type="entry name" value="MetI-like"/>
    <property type="match status" value="1"/>
</dbReference>
<evidence type="ECO:0000256" key="5">
    <source>
        <dbReference type="ARBA" id="ARBA00022989"/>
    </source>
</evidence>
<dbReference type="InterPro" id="IPR025966">
    <property type="entry name" value="OppC_N"/>
</dbReference>
<feature type="transmembrane region" description="Helical" evidence="7">
    <location>
        <begin position="67"/>
        <end position="87"/>
    </location>
</feature>
<keyword evidence="6 7" id="KW-0472">Membrane</keyword>
<evidence type="ECO:0000256" key="7">
    <source>
        <dbReference type="RuleBase" id="RU363032"/>
    </source>
</evidence>
<dbReference type="GO" id="GO:0005886">
    <property type="term" value="C:plasma membrane"/>
    <property type="evidence" value="ECO:0007669"/>
    <property type="project" value="UniProtKB-SubCell"/>
</dbReference>
<dbReference type="PANTHER" id="PTHR43386:SF6">
    <property type="entry name" value="ABC TRANSPORTER PERMEASE PROTEIN"/>
    <property type="match status" value="1"/>
</dbReference>
<dbReference type="Pfam" id="PF00528">
    <property type="entry name" value="BPD_transp_1"/>
    <property type="match status" value="1"/>
</dbReference>
<feature type="transmembrane region" description="Helical" evidence="7">
    <location>
        <begin position="298"/>
        <end position="320"/>
    </location>
</feature>
<keyword evidence="3" id="KW-1003">Cell membrane</keyword>
<name>A0A857MPV9_9ACTN</name>
<dbReference type="PROSITE" id="PS50928">
    <property type="entry name" value="ABC_TM1"/>
    <property type="match status" value="1"/>
</dbReference>
<feature type="transmembrane region" description="Helical" evidence="7">
    <location>
        <begin position="241"/>
        <end position="262"/>
    </location>
</feature>
<evidence type="ECO:0000256" key="2">
    <source>
        <dbReference type="ARBA" id="ARBA00022448"/>
    </source>
</evidence>
<dbReference type="AlphaFoldDB" id="A0A857MPV9"/>
<evidence type="ECO:0000256" key="1">
    <source>
        <dbReference type="ARBA" id="ARBA00004651"/>
    </source>
</evidence>
<dbReference type="InterPro" id="IPR050366">
    <property type="entry name" value="BP-dependent_transpt_permease"/>
</dbReference>
<evidence type="ECO:0000313" key="8">
    <source>
        <dbReference type="EMBL" id="QHN41497.1"/>
    </source>
</evidence>
<proteinExistence type="inferred from homology"/>
<dbReference type="Pfam" id="PF12911">
    <property type="entry name" value="OppC_N"/>
    <property type="match status" value="1"/>
</dbReference>
<comment type="subcellular location">
    <subcellularLocation>
        <location evidence="1 7">Cell membrane</location>
        <topology evidence="1 7">Multi-pass membrane protein</topology>
    </subcellularLocation>
</comment>
<dbReference type="PANTHER" id="PTHR43386">
    <property type="entry name" value="OLIGOPEPTIDE TRANSPORT SYSTEM PERMEASE PROTEIN APPC"/>
    <property type="match status" value="1"/>
</dbReference>
<dbReference type="CDD" id="cd06261">
    <property type="entry name" value="TM_PBP2"/>
    <property type="match status" value="1"/>
</dbReference>
<evidence type="ECO:0000256" key="4">
    <source>
        <dbReference type="ARBA" id="ARBA00022692"/>
    </source>
</evidence>
<keyword evidence="4 7" id="KW-0812">Transmembrane</keyword>
<sequence>MPDKTFPPDKTPPADKTTPATALPGQERFVAPPAEVTVGVVDAVDLDVEPAGFWRSAWRELRTKPTFLISAALIFLILLVVLFPGLFAHQDPHYAELSRSLQSPSSEHIFGTDKQGYDIYARMIYGARASVLVGVLTTIIVVLIGGIVGTVAGFFGSWVDAILSRIADIFFGIPLILAAVVVLQAFPNRNIFTVVAVLSVFSWPQIARIARSSAIAVRGDEFITAAKSLGASRFRTIFTHVIPNAIGPVIVVATISLGTFIVTEATLSYLGIGLPSTSVSWGIDISAAQVELRSGSPILFYPATALAITVLSFMMLGDALRDALDPKARTR</sequence>
<dbReference type="GO" id="GO:0055085">
    <property type="term" value="P:transmembrane transport"/>
    <property type="evidence" value="ECO:0007669"/>
    <property type="project" value="InterPro"/>
</dbReference>
<evidence type="ECO:0000256" key="6">
    <source>
        <dbReference type="ARBA" id="ARBA00023136"/>
    </source>
</evidence>
<dbReference type="InterPro" id="IPR035906">
    <property type="entry name" value="MetI-like_sf"/>
</dbReference>
<feature type="transmembrane region" description="Helical" evidence="7">
    <location>
        <begin position="131"/>
        <end position="154"/>
    </location>
</feature>
<reference evidence="8" key="1">
    <citation type="journal article" date="2021" name="Nat. Microbiol.">
        <title>Cocultivation of an ultrasmall environmental parasitic bacterium with lytic ability against bacteria associated with wastewater foams.</title>
        <authorList>
            <person name="Batinovic S."/>
            <person name="Rose J.J.A."/>
            <person name="Ratcliffe J."/>
            <person name="Seviour R.J."/>
            <person name="Petrovski S."/>
        </authorList>
    </citation>
    <scope>NUCLEOTIDE SEQUENCE</scope>
    <source>
        <strain evidence="8">CON44</strain>
    </source>
</reference>
<dbReference type="RefSeq" id="WP_005183954.1">
    <property type="nucleotide sequence ID" value="NZ_CP045804.1"/>
</dbReference>
<dbReference type="InterPro" id="IPR000515">
    <property type="entry name" value="MetI-like"/>
</dbReference>
<accession>A0A857MPV9</accession>
<organism evidence="8">
    <name type="scientific">Gordonia amarae</name>
    <dbReference type="NCBI Taxonomy" id="36821"/>
    <lineage>
        <taxon>Bacteria</taxon>
        <taxon>Bacillati</taxon>
        <taxon>Actinomycetota</taxon>
        <taxon>Actinomycetes</taxon>
        <taxon>Mycobacteriales</taxon>
        <taxon>Gordoniaceae</taxon>
        <taxon>Gordonia</taxon>
    </lineage>
</organism>
<dbReference type="SUPFAM" id="SSF161098">
    <property type="entry name" value="MetI-like"/>
    <property type="match status" value="1"/>
</dbReference>
<dbReference type="EMBL" id="CP045810">
    <property type="protein sequence ID" value="QHN41497.1"/>
    <property type="molecule type" value="Genomic_DNA"/>
</dbReference>
<comment type="similarity">
    <text evidence="7">Belongs to the binding-protein-dependent transport system permease family.</text>
</comment>
<keyword evidence="2 7" id="KW-0813">Transport</keyword>